<dbReference type="eggNOG" id="COG0236">
    <property type="taxonomic scope" value="Bacteria"/>
</dbReference>
<gene>
    <name evidence="2" type="ordered locus">Sde_3492</name>
</gene>
<protein>
    <submittedName>
        <fullName evidence="2">Transcriptional regulator, GntR family</fullName>
    </submittedName>
</protein>
<dbReference type="Proteomes" id="UP000001947">
    <property type="component" value="Chromosome"/>
</dbReference>
<dbReference type="InterPro" id="IPR009081">
    <property type="entry name" value="PP-bd_ACP"/>
</dbReference>
<evidence type="ECO:0000313" key="2">
    <source>
        <dbReference type="EMBL" id="ABD82747.1"/>
    </source>
</evidence>
<dbReference type="EMBL" id="CP000282">
    <property type="protein sequence ID" value="ABD82747.1"/>
    <property type="molecule type" value="Genomic_DNA"/>
</dbReference>
<dbReference type="InterPro" id="IPR036736">
    <property type="entry name" value="ACP-like_sf"/>
</dbReference>
<reference evidence="2 3" key="1">
    <citation type="journal article" date="2008" name="PLoS Genet.">
        <title>Complete genome sequence of the complex carbohydrate-degrading marine bacterium, Saccharophagus degradans strain 2-40 T.</title>
        <authorList>
            <person name="Weiner R.M."/>
            <person name="Taylor L.E.II."/>
            <person name="Henrissat B."/>
            <person name="Hauser L."/>
            <person name="Land M."/>
            <person name="Coutinho P.M."/>
            <person name="Rancurel C."/>
            <person name="Saunders E.H."/>
            <person name="Longmire A.G."/>
            <person name="Zhang H."/>
            <person name="Bayer E.A."/>
            <person name="Gilbert H.J."/>
            <person name="Larimer F."/>
            <person name="Zhulin I.B."/>
            <person name="Ekborg N.A."/>
            <person name="Lamed R."/>
            <person name="Richardson P.M."/>
            <person name="Borovok I."/>
            <person name="Hutcheson S."/>
        </authorList>
    </citation>
    <scope>NUCLEOTIDE SEQUENCE [LARGE SCALE GENOMIC DNA]</scope>
    <source>
        <strain evidence="3">2-40 / ATCC 43961 / DSM 17024</strain>
    </source>
</reference>
<name>Q21EY2_SACD2</name>
<feature type="domain" description="Carrier" evidence="1">
    <location>
        <begin position="7"/>
        <end position="86"/>
    </location>
</feature>
<evidence type="ECO:0000313" key="3">
    <source>
        <dbReference type="Proteomes" id="UP000001947"/>
    </source>
</evidence>
<dbReference type="HOGENOM" id="CLU_2481437_0_0_6"/>
<dbReference type="Pfam" id="PF00550">
    <property type="entry name" value="PP-binding"/>
    <property type="match status" value="1"/>
</dbReference>
<dbReference type="GeneID" id="98615106"/>
<dbReference type="Gene3D" id="1.10.1200.10">
    <property type="entry name" value="ACP-like"/>
    <property type="match status" value="1"/>
</dbReference>
<accession>Q21EY2</accession>
<proteinExistence type="predicted"/>
<dbReference type="STRING" id="203122.Sde_3492"/>
<evidence type="ECO:0000259" key="1">
    <source>
        <dbReference type="PROSITE" id="PS50075"/>
    </source>
</evidence>
<organism evidence="2 3">
    <name type="scientific">Saccharophagus degradans (strain 2-40 / ATCC 43961 / DSM 17024)</name>
    <dbReference type="NCBI Taxonomy" id="203122"/>
    <lineage>
        <taxon>Bacteria</taxon>
        <taxon>Pseudomonadati</taxon>
        <taxon>Pseudomonadota</taxon>
        <taxon>Gammaproteobacteria</taxon>
        <taxon>Cellvibrionales</taxon>
        <taxon>Cellvibrionaceae</taxon>
        <taxon>Saccharophagus</taxon>
    </lineage>
</organism>
<dbReference type="RefSeq" id="WP_011469962.1">
    <property type="nucleotide sequence ID" value="NC_007912.1"/>
</dbReference>
<dbReference type="SUPFAM" id="SSF47336">
    <property type="entry name" value="ACP-like"/>
    <property type="match status" value="1"/>
</dbReference>
<dbReference type="AlphaFoldDB" id="Q21EY2"/>
<dbReference type="PROSITE" id="PS50075">
    <property type="entry name" value="CARRIER"/>
    <property type="match status" value="1"/>
</dbReference>
<sequence>MTNLTITQIEEKLCAIIADVKRIASNDVSLNANDDFINKYHLTSMDAVSLSVRISEDFGFGFGQEAEDIDGLASFGSLTQLIQKRVA</sequence>
<keyword evidence="3" id="KW-1185">Reference proteome</keyword>
<dbReference type="OrthoDB" id="3873846at2"/>
<dbReference type="KEGG" id="sde:Sde_3492"/>